<dbReference type="Proteomes" id="UP000031668">
    <property type="component" value="Unassembled WGS sequence"/>
</dbReference>
<comment type="caution">
    <text evidence="2">The sequence shown here is derived from an EMBL/GenBank/DDBJ whole genome shotgun (WGS) entry which is preliminary data.</text>
</comment>
<keyword evidence="1" id="KW-0812">Transmembrane</keyword>
<protein>
    <submittedName>
        <fullName evidence="2">Uncharacterized protein</fullName>
    </submittedName>
</protein>
<accession>A0A0C2J2C7</accession>
<evidence type="ECO:0000313" key="3">
    <source>
        <dbReference type="Proteomes" id="UP000031668"/>
    </source>
</evidence>
<evidence type="ECO:0000256" key="1">
    <source>
        <dbReference type="SAM" id="Phobius"/>
    </source>
</evidence>
<reference evidence="2 3" key="1">
    <citation type="journal article" date="2014" name="Genome Biol. Evol.">
        <title>The genome of the myxosporean Thelohanellus kitauei shows adaptations to nutrient acquisition within its fish host.</title>
        <authorList>
            <person name="Yang Y."/>
            <person name="Xiong J."/>
            <person name="Zhou Z."/>
            <person name="Huo F."/>
            <person name="Miao W."/>
            <person name="Ran C."/>
            <person name="Liu Y."/>
            <person name="Zhang J."/>
            <person name="Feng J."/>
            <person name="Wang M."/>
            <person name="Wang M."/>
            <person name="Wang L."/>
            <person name="Yao B."/>
        </authorList>
    </citation>
    <scope>NUCLEOTIDE SEQUENCE [LARGE SCALE GENOMIC DNA]</scope>
    <source>
        <strain evidence="2">Wuqing</strain>
    </source>
</reference>
<evidence type="ECO:0000313" key="2">
    <source>
        <dbReference type="EMBL" id="KII72024.1"/>
    </source>
</evidence>
<feature type="transmembrane region" description="Helical" evidence="1">
    <location>
        <begin position="130"/>
        <end position="147"/>
    </location>
</feature>
<dbReference type="AlphaFoldDB" id="A0A0C2J2C7"/>
<organism evidence="2 3">
    <name type="scientific">Thelohanellus kitauei</name>
    <name type="common">Myxosporean</name>
    <dbReference type="NCBI Taxonomy" id="669202"/>
    <lineage>
        <taxon>Eukaryota</taxon>
        <taxon>Metazoa</taxon>
        <taxon>Cnidaria</taxon>
        <taxon>Myxozoa</taxon>
        <taxon>Myxosporea</taxon>
        <taxon>Bivalvulida</taxon>
        <taxon>Platysporina</taxon>
        <taxon>Myxobolidae</taxon>
        <taxon>Thelohanellus</taxon>
    </lineage>
</organism>
<keyword evidence="3" id="KW-1185">Reference proteome</keyword>
<gene>
    <name evidence="2" type="ORF">RF11_06164</name>
</gene>
<keyword evidence="1" id="KW-1133">Transmembrane helix</keyword>
<feature type="transmembrane region" description="Helical" evidence="1">
    <location>
        <begin position="55"/>
        <end position="76"/>
    </location>
</feature>
<dbReference type="EMBL" id="JWZT01001457">
    <property type="protein sequence ID" value="KII72024.1"/>
    <property type="molecule type" value="Genomic_DNA"/>
</dbReference>
<name>A0A0C2J2C7_THEKT</name>
<sequence>MTEMVVMEDMIGAMDSKIVLMEATKRTVVVRLLIDQETFRVLEMKSFCVVAIRKFACHMYVTVSVIAMMILMRILYVKSKIEVEGHIKCERYAIIVKLRGSVIRYMQYKYVPNVIYFTPNHLRYDRKTNILRWQATIPICLIPVFYVKSLKNRSNAIVEHNYFTEIFQKQIL</sequence>
<proteinExistence type="predicted"/>
<keyword evidence="1" id="KW-0472">Membrane</keyword>